<feature type="transmembrane region" description="Helical" evidence="1">
    <location>
        <begin position="85"/>
        <end position="102"/>
    </location>
</feature>
<feature type="transmembrane region" description="Helical" evidence="1">
    <location>
        <begin position="61"/>
        <end position="79"/>
    </location>
</feature>
<name>A0A2N3PW24_9PROT</name>
<feature type="transmembrane region" description="Helical" evidence="1">
    <location>
        <begin position="164"/>
        <end position="180"/>
    </location>
</feature>
<dbReference type="RefSeq" id="WP_101250627.1">
    <property type="nucleotide sequence ID" value="NZ_PIUM01000010.1"/>
</dbReference>
<keyword evidence="1" id="KW-1133">Transmembrane helix</keyword>
<reference evidence="3" key="1">
    <citation type="submission" date="2017-12" db="EMBL/GenBank/DDBJ databases">
        <title>Draft genome sequence of Telmatospirillum siberiense 26-4b1T, an acidotolerant peatland alphaproteobacterium potentially involved in sulfur cycling.</title>
        <authorList>
            <person name="Hausmann B."/>
            <person name="Pjevac P."/>
            <person name="Schreck K."/>
            <person name="Herbold C.W."/>
            <person name="Daims H."/>
            <person name="Wagner M."/>
            <person name="Pester M."/>
            <person name="Loy A."/>
        </authorList>
    </citation>
    <scope>NUCLEOTIDE SEQUENCE [LARGE SCALE GENOMIC DNA]</scope>
    <source>
        <strain evidence="3">26-4b1</strain>
    </source>
</reference>
<dbReference type="Proteomes" id="UP000233293">
    <property type="component" value="Unassembled WGS sequence"/>
</dbReference>
<feature type="transmembrane region" description="Helical" evidence="1">
    <location>
        <begin position="7"/>
        <end position="25"/>
    </location>
</feature>
<feature type="transmembrane region" description="Helical" evidence="1">
    <location>
        <begin position="133"/>
        <end position="158"/>
    </location>
</feature>
<organism evidence="2 3">
    <name type="scientific">Telmatospirillum siberiense</name>
    <dbReference type="NCBI Taxonomy" id="382514"/>
    <lineage>
        <taxon>Bacteria</taxon>
        <taxon>Pseudomonadati</taxon>
        <taxon>Pseudomonadota</taxon>
        <taxon>Alphaproteobacteria</taxon>
        <taxon>Rhodospirillales</taxon>
        <taxon>Rhodospirillaceae</taxon>
        <taxon>Telmatospirillum</taxon>
    </lineage>
</organism>
<evidence type="ECO:0000313" key="2">
    <source>
        <dbReference type="EMBL" id="PKU24591.1"/>
    </source>
</evidence>
<keyword evidence="3" id="KW-1185">Reference proteome</keyword>
<feature type="transmembrane region" description="Helical" evidence="1">
    <location>
        <begin position="31"/>
        <end position="49"/>
    </location>
</feature>
<proteinExistence type="predicted"/>
<dbReference type="AlphaFoldDB" id="A0A2N3PW24"/>
<evidence type="ECO:0008006" key="4">
    <source>
        <dbReference type="Google" id="ProtNLM"/>
    </source>
</evidence>
<keyword evidence="1" id="KW-0812">Transmembrane</keyword>
<protein>
    <recommendedName>
        <fullName evidence="4">DNA gyrase subunit B</fullName>
    </recommendedName>
</protein>
<accession>A0A2N3PW24</accession>
<evidence type="ECO:0000256" key="1">
    <source>
        <dbReference type="SAM" id="Phobius"/>
    </source>
</evidence>
<keyword evidence="1" id="KW-0472">Membrane</keyword>
<gene>
    <name evidence="2" type="ORF">CWS72_10855</name>
</gene>
<comment type="caution">
    <text evidence="2">The sequence shown here is derived from an EMBL/GenBank/DDBJ whole genome shotgun (WGS) entry which is preliminary data.</text>
</comment>
<evidence type="ECO:0000313" key="3">
    <source>
        <dbReference type="Proteomes" id="UP000233293"/>
    </source>
</evidence>
<dbReference type="OrthoDB" id="8537043at2"/>
<dbReference type="EMBL" id="PIUM01000010">
    <property type="protein sequence ID" value="PKU24591.1"/>
    <property type="molecule type" value="Genomic_DNA"/>
</dbReference>
<sequence length="190" mass="20313">MTTGPRNPWLVLAVLGGLAYPLIVYSSFSRIPPLFLVCLGLGLIALRLVGLRRVVRSRTWTAALLTAAAGLILLSMVAPGLAARAYPVLVSLSVAGVFAVSMRHPPTVIERFARMTEPDLPPEGVAYTRKLTVVWIVFLVANAGISAATALCGSLALWTLWNGLLSYLAMGSLFLGELLVRRMVRGRAGT</sequence>